<keyword evidence="4" id="KW-1185">Reference proteome</keyword>
<evidence type="ECO:0000256" key="1">
    <source>
        <dbReference type="ARBA" id="ARBA00022741"/>
    </source>
</evidence>
<dbReference type="InterPro" id="IPR050625">
    <property type="entry name" value="ParA/MinD_ATPase"/>
</dbReference>
<evidence type="ECO:0000313" key="4">
    <source>
        <dbReference type="Proteomes" id="UP000699975"/>
    </source>
</evidence>
<dbReference type="InterPro" id="IPR033756">
    <property type="entry name" value="YlxH/NBP35"/>
</dbReference>
<comment type="caution">
    <text evidence="3">The sequence shown here is derived from an EMBL/GenBank/DDBJ whole genome shotgun (WGS) entry which is preliminary data.</text>
</comment>
<name>A0ABS6SLF9_9SPHN</name>
<sequence>MKTILNLKAGMGAALPSESYIVASAAYIADLKATGNASLEGVTLVELESSEPIPTSVLSRARVMVVEIDPSSQASLARIGKIRSSSPDLPLVAAIENADFTLVRTLLRQGVKDVVALPFDADDVMAELLDIGARQVSSRTDLAPMIAVIGAVGGVGASTVLTHLAASFAAEGDGKTCCLIDLDLQSGQSTHMLNVHPSVNIQDLLEASERLDGDMLRDAAIHSDDGIAVIGAPSSIGPLEDVDVDRLLRILTVARREFDYVLLDLPANWTNWSLSVLCACHQIAVVTDQTISGLRSAKKTLDLFDAVDIPRNTTGIILNKVQKRLFKTISSSDVADTLQREVIAEVILDKEALTAAQAQNRLVWAESRRAQFGKDIWAFHDAIAARLNGGKS</sequence>
<accession>A0ABS6SLF9</accession>
<reference evidence="3 4" key="1">
    <citation type="submission" date="2021-04" db="EMBL/GenBank/DDBJ databases">
        <authorList>
            <person name="Pira H."/>
            <person name="Risdian C."/>
            <person name="Wink J."/>
        </authorList>
    </citation>
    <scope>NUCLEOTIDE SEQUENCE [LARGE SCALE GENOMIC DNA]</scope>
    <source>
        <strain evidence="3 4">WH131</strain>
    </source>
</reference>
<keyword evidence="2" id="KW-0067">ATP-binding</keyword>
<organism evidence="3 4">
    <name type="scientific">Erythrobacter ani</name>
    <dbReference type="NCBI Taxonomy" id="2827235"/>
    <lineage>
        <taxon>Bacteria</taxon>
        <taxon>Pseudomonadati</taxon>
        <taxon>Pseudomonadota</taxon>
        <taxon>Alphaproteobacteria</taxon>
        <taxon>Sphingomonadales</taxon>
        <taxon>Erythrobacteraceae</taxon>
        <taxon>Erythrobacter/Porphyrobacter group</taxon>
        <taxon>Erythrobacter</taxon>
    </lineage>
</organism>
<dbReference type="PANTHER" id="PTHR43384:SF6">
    <property type="entry name" value="SEPTUM SITE-DETERMINING PROTEIN MIND HOMOLOG, CHLOROPLASTIC"/>
    <property type="match status" value="1"/>
</dbReference>
<evidence type="ECO:0000313" key="3">
    <source>
        <dbReference type="EMBL" id="MBV7265856.1"/>
    </source>
</evidence>
<dbReference type="RefSeq" id="WP_218316264.1">
    <property type="nucleotide sequence ID" value="NZ_JAGSPB010000001.1"/>
</dbReference>
<gene>
    <name evidence="3" type="ORF">KCG45_06660</name>
</gene>
<protein>
    <submittedName>
        <fullName evidence="3">P-loop NTPase</fullName>
    </submittedName>
</protein>
<dbReference type="Pfam" id="PF10609">
    <property type="entry name" value="ParA"/>
    <property type="match status" value="1"/>
</dbReference>
<evidence type="ECO:0000256" key="2">
    <source>
        <dbReference type="ARBA" id="ARBA00022840"/>
    </source>
</evidence>
<proteinExistence type="predicted"/>
<keyword evidence="1" id="KW-0547">Nucleotide-binding</keyword>
<dbReference type="PANTHER" id="PTHR43384">
    <property type="entry name" value="SEPTUM SITE-DETERMINING PROTEIN MIND HOMOLOG, CHLOROPLASTIC-RELATED"/>
    <property type="match status" value="1"/>
</dbReference>
<dbReference type="EMBL" id="JAGSPB010000001">
    <property type="protein sequence ID" value="MBV7265856.1"/>
    <property type="molecule type" value="Genomic_DNA"/>
</dbReference>
<dbReference type="Proteomes" id="UP000699975">
    <property type="component" value="Unassembled WGS sequence"/>
</dbReference>